<feature type="region of interest" description="Disordered" evidence="1">
    <location>
        <begin position="1"/>
        <end position="73"/>
    </location>
</feature>
<organism evidence="2 3">
    <name type="scientific">Lasiosphaeria miniovina</name>
    <dbReference type="NCBI Taxonomy" id="1954250"/>
    <lineage>
        <taxon>Eukaryota</taxon>
        <taxon>Fungi</taxon>
        <taxon>Dikarya</taxon>
        <taxon>Ascomycota</taxon>
        <taxon>Pezizomycotina</taxon>
        <taxon>Sordariomycetes</taxon>
        <taxon>Sordariomycetidae</taxon>
        <taxon>Sordariales</taxon>
        <taxon>Lasiosphaeriaceae</taxon>
        <taxon>Lasiosphaeria</taxon>
    </lineage>
</organism>
<name>A0AA40BHC1_9PEZI</name>
<keyword evidence="3" id="KW-1185">Reference proteome</keyword>
<dbReference type="GeneID" id="85327937"/>
<dbReference type="AlphaFoldDB" id="A0AA40BHC1"/>
<gene>
    <name evidence="2" type="ORF">B0T26DRAFT_746184</name>
</gene>
<comment type="caution">
    <text evidence="2">The sequence shown here is derived from an EMBL/GenBank/DDBJ whole genome shotgun (WGS) entry which is preliminary data.</text>
</comment>
<feature type="compositionally biased region" description="Low complexity" evidence="1">
    <location>
        <begin position="59"/>
        <end position="73"/>
    </location>
</feature>
<evidence type="ECO:0000256" key="1">
    <source>
        <dbReference type="SAM" id="MobiDB-lite"/>
    </source>
</evidence>
<protein>
    <submittedName>
        <fullName evidence="2">Uncharacterized protein</fullName>
    </submittedName>
</protein>
<dbReference type="Proteomes" id="UP001172101">
    <property type="component" value="Unassembled WGS sequence"/>
</dbReference>
<dbReference type="EMBL" id="JAUIRO010000001">
    <property type="protein sequence ID" value="KAK0734248.1"/>
    <property type="molecule type" value="Genomic_DNA"/>
</dbReference>
<feature type="compositionally biased region" description="Basic residues" evidence="1">
    <location>
        <begin position="1"/>
        <end position="21"/>
    </location>
</feature>
<dbReference type="RefSeq" id="XP_060303125.1">
    <property type="nucleotide sequence ID" value="XM_060444667.1"/>
</dbReference>
<reference evidence="2" key="1">
    <citation type="submission" date="2023-06" db="EMBL/GenBank/DDBJ databases">
        <title>Genome-scale phylogeny and comparative genomics of the fungal order Sordariales.</title>
        <authorList>
            <consortium name="Lawrence Berkeley National Laboratory"/>
            <person name="Hensen N."/>
            <person name="Bonometti L."/>
            <person name="Westerberg I."/>
            <person name="Brannstrom I.O."/>
            <person name="Guillou S."/>
            <person name="Cros-Aarteil S."/>
            <person name="Calhoun S."/>
            <person name="Haridas S."/>
            <person name="Kuo A."/>
            <person name="Mondo S."/>
            <person name="Pangilinan J."/>
            <person name="Riley R."/>
            <person name="LaButti K."/>
            <person name="Andreopoulos B."/>
            <person name="Lipzen A."/>
            <person name="Chen C."/>
            <person name="Yanf M."/>
            <person name="Daum C."/>
            <person name="Ng V."/>
            <person name="Clum A."/>
            <person name="Steindorff A."/>
            <person name="Ohm R."/>
            <person name="Martin F."/>
            <person name="Silar P."/>
            <person name="Natvig D."/>
            <person name="Lalanne C."/>
            <person name="Gautier V."/>
            <person name="Ament-velasquez S.L."/>
            <person name="Kruys A."/>
            <person name="Hutchinson M.I."/>
            <person name="Powell A.J."/>
            <person name="Barry K."/>
            <person name="Miller A.N."/>
            <person name="Grigoriev I.V."/>
            <person name="Debuchy R."/>
            <person name="Gladieux P."/>
            <person name="Thoren M.H."/>
            <person name="Johannesson H."/>
        </authorList>
    </citation>
    <scope>NUCLEOTIDE SEQUENCE</scope>
    <source>
        <strain evidence="2">SMH2392-1A</strain>
    </source>
</reference>
<accession>A0AA40BHC1</accession>
<sequence length="73" mass="8622">MARQKMVRQKMVKQKMVKQKMVRPSPEKLRSSDEKRFKATEEEVEKQLSDQDGDYTPDTHLSTSRDLSRSLTH</sequence>
<evidence type="ECO:0000313" key="2">
    <source>
        <dbReference type="EMBL" id="KAK0734248.1"/>
    </source>
</evidence>
<feature type="compositionally biased region" description="Basic and acidic residues" evidence="1">
    <location>
        <begin position="25"/>
        <end position="49"/>
    </location>
</feature>
<proteinExistence type="predicted"/>
<evidence type="ECO:0000313" key="3">
    <source>
        <dbReference type="Proteomes" id="UP001172101"/>
    </source>
</evidence>